<organism evidence="9 10">
    <name type="scientific">Aureispira anguillae</name>
    <dbReference type="NCBI Taxonomy" id="2864201"/>
    <lineage>
        <taxon>Bacteria</taxon>
        <taxon>Pseudomonadati</taxon>
        <taxon>Bacteroidota</taxon>
        <taxon>Saprospiria</taxon>
        <taxon>Saprospirales</taxon>
        <taxon>Saprospiraceae</taxon>
        <taxon>Aureispira</taxon>
    </lineage>
</organism>
<dbReference type="GO" id="GO:0006146">
    <property type="term" value="P:adenine catabolic process"/>
    <property type="evidence" value="ECO:0007669"/>
    <property type="project" value="InterPro"/>
</dbReference>
<dbReference type="GO" id="GO:0000034">
    <property type="term" value="F:adenine deaminase activity"/>
    <property type="evidence" value="ECO:0007669"/>
    <property type="project" value="UniProtKB-UniRule"/>
</dbReference>
<dbReference type="PANTHER" id="PTHR11113:SF2">
    <property type="entry name" value="ADENINE DEAMINASE"/>
    <property type="match status" value="1"/>
</dbReference>
<evidence type="ECO:0000256" key="1">
    <source>
        <dbReference type="ARBA" id="ARBA00006773"/>
    </source>
</evidence>
<sequence>MMTIKTNYVDIPNKKIFAAEIKIQKDRIVAVTPIHEVVKGYAIPGFVDAHVHIESSMLIPSEFARLAVIHGSVGTVSDPHEIANVMGLEGVYYMINNGKKVPFKFNFGAPSCVPATSFETAGAEIDVEGIKELMASSDIKYMAEMMNYPGVIFQDPMVMAKLDAAKASGKPIDGHAPGVRGEDIRKYIGAGISTDHECFALEEALEKLSLGMKVIIREGSAAKNFDTLISILPEHTANVMFCSDDKHPDDLMLGHINQLAARAIAKGVPLFDVLQVACVNPVQHYKLDIGLLQVGDFADFAIVEDLEHFKVLATYINGELVAQNGQSMIERVNEVTINNFDTPLKKPADFAIAPQTPNLHVIQAIDGELITKSFESLAKVEQNNVVSDIEKDVLKMVVVNRYANTPPAIAFINGFELKTGALASCVGHDSHNIIAVGTDDDAICRAVNLIIENKGGISAVDEKQTHVLPLPVAGIMSTDEGTTVAESYSTIDLFSKERLGCQLRAPFMTLSFMALLVIPRLKLSDKGLFDGGDFKFTPLFV</sequence>
<dbReference type="Pfam" id="PF01979">
    <property type="entry name" value="Amidohydro_1"/>
    <property type="match status" value="1"/>
</dbReference>
<dbReference type="EMBL" id="AP026867">
    <property type="protein sequence ID" value="BDS09354.1"/>
    <property type="molecule type" value="Genomic_DNA"/>
</dbReference>
<comment type="cofactor">
    <cofactor evidence="6">
        <name>Mn(2+)</name>
        <dbReference type="ChEBI" id="CHEBI:29035"/>
    </cofactor>
</comment>
<dbReference type="EC" id="3.5.4.2" evidence="2 6"/>
<dbReference type="InterPro" id="IPR006679">
    <property type="entry name" value="Adenine_deam"/>
</dbReference>
<dbReference type="Pfam" id="PF13382">
    <property type="entry name" value="Adenine_deam_C"/>
    <property type="match status" value="1"/>
</dbReference>
<keyword evidence="3 6" id="KW-0378">Hydrolase</keyword>
<feature type="domain" description="Amidohydrolase-related" evidence="7">
    <location>
        <begin position="42"/>
        <end position="321"/>
    </location>
</feature>
<evidence type="ECO:0000313" key="9">
    <source>
        <dbReference type="EMBL" id="BDS09354.1"/>
    </source>
</evidence>
<dbReference type="PANTHER" id="PTHR11113">
    <property type="entry name" value="N-ACETYLGLUCOSAMINE-6-PHOSPHATE DEACETYLASE"/>
    <property type="match status" value="1"/>
</dbReference>
<gene>
    <name evidence="6" type="primary">ade</name>
    <name evidence="9" type="ORF">AsAng_0000520</name>
</gene>
<evidence type="ECO:0000313" key="10">
    <source>
        <dbReference type="Proteomes" id="UP001060919"/>
    </source>
</evidence>
<dbReference type="SUPFAM" id="SSF51556">
    <property type="entry name" value="Metallo-dependent hydrolases"/>
    <property type="match status" value="1"/>
</dbReference>
<keyword evidence="10" id="KW-1185">Reference proteome</keyword>
<dbReference type="Proteomes" id="UP001060919">
    <property type="component" value="Chromosome"/>
</dbReference>
<dbReference type="AlphaFoldDB" id="A0A915VMM8"/>
<name>A0A915VMM8_9BACT</name>
<evidence type="ECO:0000256" key="3">
    <source>
        <dbReference type="ARBA" id="ARBA00022801"/>
    </source>
</evidence>
<evidence type="ECO:0000256" key="5">
    <source>
        <dbReference type="ARBA" id="ARBA00047720"/>
    </source>
</evidence>
<proteinExistence type="inferred from homology"/>
<keyword evidence="4 6" id="KW-0464">Manganese</keyword>
<dbReference type="InterPro" id="IPR006680">
    <property type="entry name" value="Amidohydro-rel"/>
</dbReference>
<comment type="similarity">
    <text evidence="1 6">Belongs to the metallo-dependent hydrolases superfamily. Adenine deaminase family.</text>
</comment>
<protein>
    <recommendedName>
        <fullName evidence="2 6">Adenine deaminase</fullName>
        <shortName evidence="6">Adenase</shortName>
        <shortName evidence="6">Adenine aminase</shortName>
        <ecNumber evidence="2 6">3.5.4.2</ecNumber>
    </recommendedName>
</protein>
<dbReference type="CDD" id="cd01295">
    <property type="entry name" value="AdeC"/>
    <property type="match status" value="1"/>
</dbReference>
<dbReference type="HAMAP" id="MF_01518">
    <property type="entry name" value="Adenine_deamin"/>
    <property type="match status" value="1"/>
</dbReference>
<dbReference type="Gene3D" id="2.30.40.10">
    <property type="entry name" value="Urease, subunit C, domain 1"/>
    <property type="match status" value="1"/>
</dbReference>
<reference evidence="9" key="1">
    <citation type="submission" date="2022-09" db="EMBL/GenBank/DDBJ databases">
        <title>Aureispira anguillicida sp. nov., isolated from Leptocephalus of Japanese eel Anguilla japonica.</title>
        <authorList>
            <person name="Yuasa K."/>
            <person name="Mekata T."/>
            <person name="Ikunari K."/>
        </authorList>
    </citation>
    <scope>NUCLEOTIDE SEQUENCE</scope>
    <source>
        <strain evidence="9">EL160426</strain>
    </source>
</reference>
<evidence type="ECO:0000256" key="4">
    <source>
        <dbReference type="ARBA" id="ARBA00023211"/>
    </source>
</evidence>
<evidence type="ECO:0000259" key="8">
    <source>
        <dbReference type="Pfam" id="PF13382"/>
    </source>
</evidence>
<comment type="catalytic activity">
    <reaction evidence="5 6">
        <text>adenine + H2O + H(+) = hypoxanthine + NH4(+)</text>
        <dbReference type="Rhea" id="RHEA:23688"/>
        <dbReference type="ChEBI" id="CHEBI:15377"/>
        <dbReference type="ChEBI" id="CHEBI:15378"/>
        <dbReference type="ChEBI" id="CHEBI:16708"/>
        <dbReference type="ChEBI" id="CHEBI:17368"/>
        <dbReference type="ChEBI" id="CHEBI:28938"/>
        <dbReference type="EC" id="3.5.4.2"/>
    </reaction>
</comment>
<dbReference type="Gene3D" id="3.20.20.140">
    <property type="entry name" value="Metal-dependent hydrolases"/>
    <property type="match status" value="1"/>
</dbReference>
<dbReference type="InterPro" id="IPR026912">
    <property type="entry name" value="Adenine_deam_C"/>
</dbReference>
<dbReference type="KEGG" id="aup:AsAng_0000520"/>
<dbReference type="InterPro" id="IPR032466">
    <property type="entry name" value="Metal_Hydrolase"/>
</dbReference>
<accession>A0A915VMM8</accession>
<dbReference type="NCBIfam" id="TIGR01178">
    <property type="entry name" value="ade"/>
    <property type="match status" value="1"/>
</dbReference>
<evidence type="ECO:0000256" key="6">
    <source>
        <dbReference type="HAMAP-Rule" id="MF_01518"/>
    </source>
</evidence>
<feature type="domain" description="Adenine deaminase C-terminal" evidence="8">
    <location>
        <begin position="369"/>
        <end position="534"/>
    </location>
</feature>
<dbReference type="InterPro" id="IPR011059">
    <property type="entry name" value="Metal-dep_hydrolase_composite"/>
</dbReference>
<evidence type="ECO:0000256" key="2">
    <source>
        <dbReference type="ARBA" id="ARBA00012782"/>
    </source>
</evidence>
<dbReference type="SUPFAM" id="SSF51338">
    <property type="entry name" value="Composite domain of metallo-dependent hydrolases"/>
    <property type="match status" value="1"/>
</dbReference>
<evidence type="ECO:0000259" key="7">
    <source>
        <dbReference type="Pfam" id="PF01979"/>
    </source>
</evidence>